<evidence type="ECO:0000256" key="7">
    <source>
        <dbReference type="RuleBase" id="RU003812"/>
    </source>
</evidence>
<evidence type="ECO:0000313" key="10">
    <source>
        <dbReference type="Proteomes" id="UP000515856"/>
    </source>
</evidence>
<keyword evidence="4 6" id="KW-0067">ATP-binding</keyword>
<keyword evidence="5 6" id="KW-0520">NAD</keyword>
<dbReference type="SUPFAM" id="SSF52402">
    <property type="entry name" value="Adenine nucleotide alpha hydrolases-like"/>
    <property type="match status" value="1"/>
</dbReference>
<dbReference type="Proteomes" id="UP000515856">
    <property type="component" value="Chromosome"/>
</dbReference>
<organism evidence="9 10">
    <name type="scientific">[Eubacterium] hominis</name>
    <dbReference type="NCBI Taxonomy" id="2764325"/>
    <lineage>
        <taxon>Bacteria</taxon>
        <taxon>Bacillati</taxon>
        <taxon>Bacillota</taxon>
        <taxon>Erysipelotrichia</taxon>
        <taxon>Erysipelotrichales</taxon>
        <taxon>Erysipelotrichaceae</taxon>
        <taxon>Amedibacillus</taxon>
    </lineage>
</organism>
<dbReference type="EC" id="6.3.1.5" evidence="7"/>
<dbReference type="InterPro" id="IPR003694">
    <property type="entry name" value="NAD_synthase"/>
</dbReference>
<sequence length="263" mass="29468">MDAYETYLKTFEDHVEEHIQTIITWMKVEFKKTHADGVILGMSGGLDCSVVAGLCKRSGIPVQLVTMPRGNSMQYGQMNDAKLLAETFDLQMIEVPVQECCGVLETTCTQIKNTQLQNKCKGDVTMANANLGPIVRMSILSTLGQYMNYVMIGTGNLTERMMGYFTKRGDGLSDFNPLGELTKSEVRIIAKHIGVPARIIEKAPSADLWEGQSDEEEMGIKIEEIDRYLLTGVVEDAIKDKIEHKIMVSEHKRKPIPMFQENN</sequence>
<keyword evidence="10" id="KW-1185">Reference proteome</keyword>
<proteinExistence type="inferred from homology"/>
<comment type="similarity">
    <text evidence="6">Belongs to the NAD synthetase family.</text>
</comment>
<keyword evidence="2 6" id="KW-0436">Ligase</keyword>
<dbReference type="InterPro" id="IPR022310">
    <property type="entry name" value="NAD/GMP_synthase"/>
</dbReference>
<dbReference type="GO" id="GO:0003952">
    <property type="term" value="F:NAD+ synthase (glutamine-hydrolyzing) activity"/>
    <property type="evidence" value="ECO:0007669"/>
    <property type="project" value="InterPro"/>
</dbReference>
<gene>
    <name evidence="9" type="primary">nadE</name>
    <name evidence="9" type="ORF">H9Q80_07680</name>
</gene>
<dbReference type="InterPro" id="IPR014729">
    <property type="entry name" value="Rossmann-like_a/b/a_fold"/>
</dbReference>
<dbReference type="PANTHER" id="PTHR23090">
    <property type="entry name" value="NH 3 /GLUTAMINE-DEPENDENT NAD + SYNTHETASE"/>
    <property type="match status" value="1"/>
</dbReference>
<evidence type="ECO:0000259" key="8">
    <source>
        <dbReference type="Pfam" id="PF02540"/>
    </source>
</evidence>
<evidence type="ECO:0000256" key="3">
    <source>
        <dbReference type="ARBA" id="ARBA00022741"/>
    </source>
</evidence>
<comment type="catalytic activity">
    <reaction evidence="7">
        <text>deamido-NAD(+) + NH4(+) + ATP = AMP + diphosphate + NAD(+) + H(+)</text>
        <dbReference type="Rhea" id="RHEA:21188"/>
        <dbReference type="ChEBI" id="CHEBI:15378"/>
        <dbReference type="ChEBI" id="CHEBI:28938"/>
        <dbReference type="ChEBI" id="CHEBI:30616"/>
        <dbReference type="ChEBI" id="CHEBI:33019"/>
        <dbReference type="ChEBI" id="CHEBI:57540"/>
        <dbReference type="ChEBI" id="CHEBI:58437"/>
        <dbReference type="ChEBI" id="CHEBI:456215"/>
        <dbReference type="EC" id="6.3.1.5"/>
    </reaction>
</comment>
<dbReference type="NCBIfam" id="TIGR00552">
    <property type="entry name" value="nadE"/>
    <property type="match status" value="1"/>
</dbReference>
<dbReference type="GO" id="GO:0005737">
    <property type="term" value="C:cytoplasm"/>
    <property type="evidence" value="ECO:0007669"/>
    <property type="project" value="InterPro"/>
</dbReference>
<dbReference type="GO" id="GO:0008795">
    <property type="term" value="F:NAD+ synthase activity"/>
    <property type="evidence" value="ECO:0007669"/>
    <property type="project" value="UniProtKB-EC"/>
</dbReference>
<protein>
    <recommendedName>
        <fullName evidence="7">NH(3)-dependent NAD(+) synthetase</fullName>
        <ecNumber evidence="7">6.3.1.5</ecNumber>
    </recommendedName>
</protein>
<evidence type="ECO:0000256" key="5">
    <source>
        <dbReference type="ARBA" id="ARBA00023027"/>
    </source>
</evidence>
<dbReference type="EMBL" id="CP060636">
    <property type="protein sequence ID" value="QNM13808.1"/>
    <property type="molecule type" value="Genomic_DNA"/>
</dbReference>
<dbReference type="CDD" id="cd00553">
    <property type="entry name" value="NAD_synthase"/>
    <property type="match status" value="1"/>
</dbReference>
<evidence type="ECO:0000256" key="4">
    <source>
        <dbReference type="ARBA" id="ARBA00022840"/>
    </source>
</evidence>
<evidence type="ECO:0000313" key="9">
    <source>
        <dbReference type="EMBL" id="QNM13808.1"/>
    </source>
</evidence>
<dbReference type="Gene3D" id="3.40.50.620">
    <property type="entry name" value="HUPs"/>
    <property type="match status" value="1"/>
</dbReference>
<dbReference type="GO" id="GO:0004359">
    <property type="term" value="F:glutaminase activity"/>
    <property type="evidence" value="ECO:0007669"/>
    <property type="project" value="InterPro"/>
</dbReference>
<comment type="pathway">
    <text evidence="1">Cofactor biosynthesis; NAD(+) biosynthesis.</text>
</comment>
<dbReference type="RefSeq" id="WP_117451276.1">
    <property type="nucleotide sequence ID" value="NZ_CP060636.1"/>
</dbReference>
<dbReference type="KEGG" id="ehn:H9Q80_07680"/>
<evidence type="ECO:0000256" key="6">
    <source>
        <dbReference type="RuleBase" id="RU003811"/>
    </source>
</evidence>
<dbReference type="PANTHER" id="PTHR23090:SF9">
    <property type="entry name" value="GLUTAMINE-DEPENDENT NAD(+) SYNTHETASE"/>
    <property type="match status" value="1"/>
</dbReference>
<evidence type="ECO:0000256" key="1">
    <source>
        <dbReference type="ARBA" id="ARBA00004790"/>
    </source>
</evidence>
<dbReference type="AlphaFoldDB" id="A0A7G9GSM6"/>
<keyword evidence="3 6" id="KW-0547">Nucleotide-binding</keyword>
<dbReference type="GO" id="GO:0005524">
    <property type="term" value="F:ATP binding"/>
    <property type="evidence" value="ECO:0007669"/>
    <property type="project" value="UniProtKB-KW"/>
</dbReference>
<dbReference type="Pfam" id="PF02540">
    <property type="entry name" value="NAD_synthase"/>
    <property type="match status" value="1"/>
</dbReference>
<reference evidence="9 10" key="1">
    <citation type="submission" date="2020-08" db="EMBL/GenBank/DDBJ databases">
        <authorList>
            <person name="Liu C."/>
            <person name="Sun Q."/>
        </authorList>
    </citation>
    <scope>NUCLEOTIDE SEQUENCE [LARGE SCALE GENOMIC DNA]</scope>
    <source>
        <strain evidence="9 10">NSJ-61</strain>
    </source>
</reference>
<feature type="domain" description="NAD/GMP synthase" evidence="8">
    <location>
        <begin position="19"/>
        <end position="254"/>
    </location>
</feature>
<accession>A0A7G9GSM6</accession>
<dbReference type="UniPathway" id="UPA00253">
    <property type="reaction ID" value="UER00333"/>
</dbReference>
<dbReference type="GO" id="GO:0009435">
    <property type="term" value="P:NAD+ biosynthetic process"/>
    <property type="evidence" value="ECO:0007669"/>
    <property type="project" value="UniProtKB-UniPathway"/>
</dbReference>
<name>A0A7G9GSM6_9FIRM</name>
<evidence type="ECO:0000256" key="2">
    <source>
        <dbReference type="ARBA" id="ARBA00022598"/>
    </source>
</evidence>